<keyword evidence="5" id="KW-1185">Reference proteome</keyword>
<dbReference type="InterPro" id="IPR013785">
    <property type="entry name" value="Aldolase_TIM"/>
</dbReference>
<evidence type="ECO:0000313" key="5">
    <source>
        <dbReference type="Proteomes" id="UP000837801"/>
    </source>
</evidence>
<dbReference type="SUPFAM" id="SSF51569">
    <property type="entry name" value="Aldolase"/>
    <property type="match status" value="1"/>
</dbReference>
<evidence type="ECO:0000256" key="2">
    <source>
        <dbReference type="PIRSR" id="PIRSR001365-1"/>
    </source>
</evidence>
<accession>A0A9P0W0Y2</accession>
<proteinExistence type="inferred from homology"/>
<dbReference type="PIRSF" id="PIRSF001365">
    <property type="entry name" value="DHDPS"/>
    <property type="match status" value="1"/>
</dbReference>
<dbReference type="CDD" id="cd00408">
    <property type="entry name" value="DHDPS-like"/>
    <property type="match status" value="1"/>
</dbReference>
<name>A0A9P0W0Y2_9ASCO</name>
<dbReference type="InterPro" id="IPR002220">
    <property type="entry name" value="DapA-like"/>
</dbReference>
<dbReference type="Proteomes" id="UP000837801">
    <property type="component" value="Unassembled WGS sequence"/>
</dbReference>
<sequence>MTIDQVVPRGIYSPVTTFFKSDADYSLDIETQIQHAKFLYEKGINGLLLSGSLGEANHLSKTERYLLFSSIRKAIPDPDFKILAGIPPIGNIATIVEECKSAKDAGADFAVLLVPSFFGPTLTSQQGIIDYFTRVADESPLALILYNYPGVSNNVTITYETFEALSSHSNIVGVKLTHFNLDVYSQLGQNKTMCEENNFRPFTGLGQVLVPALSVGIYGAIDGLSAIFPKTMLRLYNLFLDGKVAEAAELQSLVSHADLMIAELNVVGVKYALKKFYGLGESLTGRPPLSIAVDQGKFLKYEPLLKKLSTLEKSL</sequence>
<dbReference type="OrthoDB" id="191315at2759"/>
<gene>
    <name evidence="4" type="ORF">CLIB1423_22S00122</name>
</gene>
<dbReference type="SMART" id="SM01130">
    <property type="entry name" value="DHDPS"/>
    <property type="match status" value="1"/>
</dbReference>
<evidence type="ECO:0000256" key="3">
    <source>
        <dbReference type="PIRSR" id="PIRSR001365-2"/>
    </source>
</evidence>
<keyword evidence="1" id="KW-0456">Lyase</keyword>
<dbReference type="PANTHER" id="PTHR12128:SF68">
    <property type="entry name" value="DIHYDRODIPICOLINATE SYNTHETASE"/>
    <property type="match status" value="1"/>
</dbReference>
<dbReference type="Gene3D" id="3.20.20.70">
    <property type="entry name" value="Aldolase class I"/>
    <property type="match status" value="1"/>
</dbReference>
<reference evidence="4" key="1">
    <citation type="submission" date="2022-03" db="EMBL/GenBank/DDBJ databases">
        <authorList>
            <person name="Legras J.-L."/>
            <person name="Devillers H."/>
            <person name="Grondin C."/>
        </authorList>
    </citation>
    <scope>NUCLEOTIDE SEQUENCE</scope>
    <source>
        <strain evidence="4">CLIB 1423</strain>
    </source>
</reference>
<dbReference type="Pfam" id="PF00701">
    <property type="entry name" value="DHDPS"/>
    <property type="match status" value="1"/>
</dbReference>
<protein>
    <submittedName>
        <fullName evidence="4">Probable 4-hydroxy-2-oxoglutarate aldolase, mitochondrial</fullName>
    </submittedName>
</protein>
<dbReference type="AlphaFoldDB" id="A0A9P0W0Y2"/>
<feature type="active site" description="Schiff-base intermediate with substrate" evidence="2">
    <location>
        <position position="175"/>
    </location>
</feature>
<feature type="active site" description="Proton donor/acceptor" evidence="2">
    <location>
        <position position="146"/>
    </location>
</feature>
<feature type="binding site" evidence="3">
    <location>
        <position position="221"/>
    </location>
    <ligand>
        <name>pyruvate</name>
        <dbReference type="ChEBI" id="CHEBI:15361"/>
    </ligand>
</feature>
<dbReference type="EMBL" id="CAKXYY010000022">
    <property type="protein sequence ID" value="CAH2355117.1"/>
    <property type="molecule type" value="Genomic_DNA"/>
</dbReference>
<dbReference type="GO" id="GO:0008840">
    <property type="term" value="F:4-hydroxy-tetrahydrodipicolinate synthase activity"/>
    <property type="evidence" value="ECO:0007669"/>
    <property type="project" value="TreeGrafter"/>
</dbReference>
<evidence type="ECO:0000313" key="4">
    <source>
        <dbReference type="EMBL" id="CAH2355117.1"/>
    </source>
</evidence>
<organism evidence="4 5">
    <name type="scientific">[Candida] railenensis</name>
    <dbReference type="NCBI Taxonomy" id="45579"/>
    <lineage>
        <taxon>Eukaryota</taxon>
        <taxon>Fungi</taxon>
        <taxon>Dikarya</taxon>
        <taxon>Ascomycota</taxon>
        <taxon>Saccharomycotina</taxon>
        <taxon>Pichiomycetes</taxon>
        <taxon>Debaryomycetaceae</taxon>
        <taxon>Kurtzmaniella</taxon>
    </lineage>
</organism>
<comment type="caution">
    <text evidence="4">The sequence shown here is derived from an EMBL/GenBank/DDBJ whole genome shotgun (WGS) entry which is preliminary data.</text>
</comment>
<dbReference type="PANTHER" id="PTHR12128">
    <property type="entry name" value="DIHYDRODIPICOLINATE SYNTHASE"/>
    <property type="match status" value="1"/>
</dbReference>
<evidence type="ECO:0000256" key="1">
    <source>
        <dbReference type="PIRNR" id="PIRNR001365"/>
    </source>
</evidence>
<comment type="similarity">
    <text evidence="1">Belongs to the DapA family.</text>
</comment>